<feature type="region of interest" description="Disordered" evidence="1">
    <location>
        <begin position="246"/>
        <end position="266"/>
    </location>
</feature>
<dbReference type="InterPro" id="IPR052515">
    <property type="entry name" value="Gfo/Idh/MocA_Oxidoreductase"/>
</dbReference>
<dbReference type="Gene3D" id="3.30.360.10">
    <property type="entry name" value="Dihydrodipicolinate Reductase, domain 2"/>
    <property type="match status" value="1"/>
</dbReference>
<evidence type="ECO:0000259" key="2">
    <source>
        <dbReference type="Pfam" id="PF01408"/>
    </source>
</evidence>
<accession>A0A5M3W4E3</accession>
<proteinExistence type="predicted"/>
<dbReference type="OrthoDB" id="103047at2"/>
<dbReference type="RefSeq" id="WP_155339310.1">
    <property type="nucleotide sequence ID" value="NZ_BAAABN010000053.1"/>
</dbReference>
<dbReference type="InterPro" id="IPR000683">
    <property type="entry name" value="Gfo/Idh/MocA-like_OxRdtase_N"/>
</dbReference>
<dbReference type="EMBL" id="BLAD01000065">
    <property type="protein sequence ID" value="GES03130.1"/>
    <property type="molecule type" value="Genomic_DNA"/>
</dbReference>
<dbReference type="Proteomes" id="UP000334990">
    <property type="component" value="Unassembled WGS sequence"/>
</dbReference>
<feature type="compositionally biased region" description="Polar residues" evidence="1">
    <location>
        <begin position="246"/>
        <end position="255"/>
    </location>
</feature>
<feature type="domain" description="Gfo/Idh/MocA-like oxidoreductase N-terminal" evidence="2">
    <location>
        <begin position="37"/>
        <end position="103"/>
    </location>
</feature>
<dbReference type="GO" id="GO:0000166">
    <property type="term" value="F:nucleotide binding"/>
    <property type="evidence" value="ECO:0007669"/>
    <property type="project" value="InterPro"/>
</dbReference>
<dbReference type="PANTHER" id="PTHR43249:SF1">
    <property type="entry name" value="D-GLUCOSIDE 3-DEHYDROGENASE"/>
    <property type="match status" value="1"/>
</dbReference>
<reference evidence="3 4" key="1">
    <citation type="submission" date="2019-10" db="EMBL/GenBank/DDBJ databases">
        <title>Whole genome shotgun sequence of Acrocarpospora corrugata NBRC 13972.</title>
        <authorList>
            <person name="Ichikawa N."/>
            <person name="Kimura A."/>
            <person name="Kitahashi Y."/>
            <person name="Komaki H."/>
            <person name="Oguchi A."/>
        </authorList>
    </citation>
    <scope>NUCLEOTIDE SEQUENCE [LARGE SCALE GENOMIC DNA]</scope>
    <source>
        <strain evidence="3 4">NBRC 13972</strain>
    </source>
</reference>
<organism evidence="3 4">
    <name type="scientific">Acrocarpospora corrugata</name>
    <dbReference type="NCBI Taxonomy" id="35763"/>
    <lineage>
        <taxon>Bacteria</taxon>
        <taxon>Bacillati</taxon>
        <taxon>Actinomycetota</taxon>
        <taxon>Actinomycetes</taxon>
        <taxon>Streptosporangiales</taxon>
        <taxon>Streptosporangiaceae</taxon>
        <taxon>Acrocarpospora</taxon>
    </lineage>
</organism>
<gene>
    <name evidence="3" type="ORF">Acor_51960</name>
</gene>
<name>A0A5M3W4E3_9ACTN</name>
<sequence>MIKVAVAGLGFGRQFVPIYRDHPLVSSVVVADPIEGSSLDDVLADPTVDAVHIVTGLTDRADHIVAALEAGKHVASTVPMALSLPDIERVLDARKLAGTTYMMMETAVYTRAFLYAAALDFGEINYARGVHTQDMTGWPGYWRGLPPMYYATHAIAPILHLLDAPALEVVALGGGLLKPENRGDYDNDFAVESALVRLTGRDTVVELTRSLYQVARPYAETFSIYGDRLGFEWDRDTVLHTLQPPTETRGRQVTTEPVIPPDRPDLLPEEIRGYTSGGHDGSHPHLVHEFVSAVVEGRPPAIDHTRAANWTALGIAAHASAQRGGAPVAVPPF</sequence>
<dbReference type="InterPro" id="IPR036291">
    <property type="entry name" value="NAD(P)-bd_dom_sf"/>
</dbReference>
<dbReference type="Pfam" id="PF01408">
    <property type="entry name" value="GFO_IDH_MocA"/>
    <property type="match status" value="1"/>
</dbReference>
<dbReference type="AlphaFoldDB" id="A0A5M3W4E3"/>
<evidence type="ECO:0000313" key="4">
    <source>
        <dbReference type="Proteomes" id="UP000334990"/>
    </source>
</evidence>
<dbReference type="SUPFAM" id="SSF55347">
    <property type="entry name" value="Glyceraldehyde-3-phosphate dehydrogenase-like, C-terminal domain"/>
    <property type="match status" value="1"/>
</dbReference>
<keyword evidence="4" id="KW-1185">Reference proteome</keyword>
<protein>
    <submittedName>
        <fullName evidence="3">Oxidoreductase</fullName>
    </submittedName>
</protein>
<dbReference type="SUPFAM" id="SSF51735">
    <property type="entry name" value="NAD(P)-binding Rossmann-fold domains"/>
    <property type="match status" value="1"/>
</dbReference>
<dbReference type="PANTHER" id="PTHR43249">
    <property type="entry name" value="UDP-N-ACETYL-2-AMINO-2-DEOXY-D-GLUCURONATE OXIDASE"/>
    <property type="match status" value="1"/>
</dbReference>
<dbReference type="Gene3D" id="3.40.50.720">
    <property type="entry name" value="NAD(P)-binding Rossmann-like Domain"/>
    <property type="match status" value="1"/>
</dbReference>
<evidence type="ECO:0000313" key="3">
    <source>
        <dbReference type="EMBL" id="GES03130.1"/>
    </source>
</evidence>
<evidence type="ECO:0000256" key="1">
    <source>
        <dbReference type="SAM" id="MobiDB-lite"/>
    </source>
</evidence>
<comment type="caution">
    <text evidence="3">The sequence shown here is derived from an EMBL/GenBank/DDBJ whole genome shotgun (WGS) entry which is preliminary data.</text>
</comment>